<accession>A0A6L2KRG4</accession>
<sequence>MLFLLGCYRVTSTSTHPIIILSDSDVEDAFSFINTLDYTSASPNYSSASSGNTASEFKTESDPSEDPSEDHSALLAILPFHDDQYTKVMQAYNATSNESPIPPPQAPSAPPIILPPSLVFKTGEISHVTHLERHEEHIDAILNHLDELPFECIKYMEDKIEGIMHMINDQDIKHMIPPTPPRDTKPPIGSPISLSLSSSVGSSSPVRSTTPPPDYPFDESIFAKFDNSTNMNEAAIRKLVYDSVAAEAQAATMANNDNTNRNTQQSGNLVARKCSYKEFMSCQPFNFKGTEGAGGLIHWFERTESVFSHRNYIKDCKVKFATALNKKYYPRTEVKKMEDEFYNLTIKGNDLNTYVRRLQELAILCPTMVPNSKKLMEVFIRGLPRSIEGNVTALKPQTLKEAITIIQRTLYCQVSYLQQGGSSDQELYKQGASHLKKHATSISNLPCLWKERALQKSVPKSKQRCPWKSILAKGQERLPRPERSYGFDIVIGMDWLSKYHARIICDEKFIHIPINSETLIIQGDRSKNQIILISCIKTKRYISRGYQVFIAQVIEKKSEEKRLEDIPLVRDFLEVFPEDLPGIPSICQVEFQIDLILGAEPVSRAPYRLAPSEMQELSNQLQELADQGFIRPSTSPWGAPINIVQLLGHVIDSQGIHVDPAKIEAIKNWPSPTTPTKVHQFLGLVGYNRRFIEVLMQREKVIAYASRQLKPHEENYTTHDLELGAKELNIRLRHWLELLADYDYEIRYHPGKANVIADALSQKERIKPLQVSALVMTLHPKLPSQMLESQTKVIEEENIEAENLQGIDKHLNIKAASFDALYGRKCRSPICWDEVRDVQLIGPKIIHETIEKIVQIRQRLQAARDRQRSYANQGKLNPRYIGPFKILKRVGPVAYTPELPKELSNVHSTFHTSNKKKFLSDESLVIPMKELWLDDKLNFVEEPVEIIDHEVKQQKQGHILIVKVRWNSKRGPEFTWKREYQIHAKHKVDITCFQETKWKGSSMREGNGYRLWYSGSKTTRNGVRVILAIGLRDKVVQVTWRGDRIMVISIVIDGETVNVDQRLIIGDDLNGHIRAVADGYAGVHAGFGYGARNDEGHTFLEFATTHDLVVANSFFKKSDGHLITFQSGGHNTQIDYLLVRKGEVLSASDADQMRNTLARCIKDAVKDFVGVTGESSRTHSSHRESWWFIEDVQTKIAAKQARFRELLLYYEGNQDDRAMVTERYKERVIERRMRMETRVSENPFGFMPRRSTTEAIHLLRNLMEKYKERQRDLYMAFLYLEKAYDSVPHELIWRTLIDKGTPKRYLRVIKDMYDGAKTHVSSFMGNIEFSLWKLPFRLYTR</sequence>
<dbReference type="PANTHER" id="PTHR15503:SF42">
    <property type="entry name" value="ZINC FINGER, CCHC-TYPE, RETROTRANSPOSON GAG DOMAIN, ASPARTIC PEPTIDASE DOMAIN PROTEIN-RELATED"/>
    <property type="match status" value="1"/>
</dbReference>
<dbReference type="InterPro" id="IPR043502">
    <property type="entry name" value="DNA/RNA_pol_sf"/>
</dbReference>
<keyword evidence="4" id="KW-0695">RNA-directed DNA polymerase</keyword>
<dbReference type="Pfam" id="PF03732">
    <property type="entry name" value="Retrotrans_gag"/>
    <property type="match status" value="1"/>
</dbReference>
<dbReference type="InterPro" id="IPR043128">
    <property type="entry name" value="Rev_trsase/Diguanyl_cyclase"/>
</dbReference>
<feature type="region of interest" description="Disordered" evidence="1">
    <location>
        <begin position="43"/>
        <end position="70"/>
    </location>
</feature>
<comment type="caution">
    <text evidence="4">The sequence shown here is derived from an EMBL/GenBank/DDBJ whole genome shotgun (WGS) entry which is preliminary data.</text>
</comment>
<organism evidence="4">
    <name type="scientific">Tanacetum cinerariifolium</name>
    <name type="common">Dalmatian daisy</name>
    <name type="synonym">Chrysanthemum cinerariifolium</name>
    <dbReference type="NCBI Taxonomy" id="118510"/>
    <lineage>
        <taxon>Eukaryota</taxon>
        <taxon>Viridiplantae</taxon>
        <taxon>Streptophyta</taxon>
        <taxon>Embryophyta</taxon>
        <taxon>Tracheophyta</taxon>
        <taxon>Spermatophyta</taxon>
        <taxon>Magnoliopsida</taxon>
        <taxon>eudicotyledons</taxon>
        <taxon>Gunneridae</taxon>
        <taxon>Pentapetalae</taxon>
        <taxon>asterids</taxon>
        <taxon>campanulids</taxon>
        <taxon>Asterales</taxon>
        <taxon>Asteraceae</taxon>
        <taxon>Asteroideae</taxon>
        <taxon>Anthemideae</taxon>
        <taxon>Anthemidinae</taxon>
        <taxon>Tanacetum</taxon>
    </lineage>
</organism>
<evidence type="ECO:0000259" key="2">
    <source>
        <dbReference type="Pfam" id="PF03732"/>
    </source>
</evidence>
<dbReference type="SUPFAM" id="SSF56672">
    <property type="entry name" value="DNA/RNA polymerases"/>
    <property type="match status" value="1"/>
</dbReference>
<dbReference type="InterPro" id="IPR056924">
    <property type="entry name" value="SH3_Tf2-1"/>
</dbReference>
<dbReference type="Pfam" id="PF24626">
    <property type="entry name" value="SH3_Tf2-1"/>
    <property type="match status" value="1"/>
</dbReference>
<name>A0A6L2KRG4_TANCI</name>
<evidence type="ECO:0000259" key="3">
    <source>
        <dbReference type="Pfam" id="PF24626"/>
    </source>
</evidence>
<evidence type="ECO:0000256" key="1">
    <source>
        <dbReference type="SAM" id="MobiDB-lite"/>
    </source>
</evidence>
<evidence type="ECO:0000313" key="4">
    <source>
        <dbReference type="EMBL" id="GEU51360.1"/>
    </source>
</evidence>
<feature type="compositionally biased region" description="Low complexity" evidence="1">
    <location>
        <begin position="186"/>
        <end position="209"/>
    </location>
</feature>
<feature type="domain" description="Tf2-1-like SH3-like" evidence="3">
    <location>
        <begin position="867"/>
        <end position="918"/>
    </location>
</feature>
<dbReference type="PANTHER" id="PTHR15503">
    <property type="entry name" value="LDOC1 RELATED"/>
    <property type="match status" value="1"/>
</dbReference>
<keyword evidence="4" id="KW-0808">Transferase</keyword>
<feature type="compositionally biased region" description="Low complexity" evidence="1">
    <location>
        <begin position="43"/>
        <end position="53"/>
    </location>
</feature>
<feature type="domain" description="Retrotransposon gag" evidence="2">
    <location>
        <begin position="319"/>
        <end position="384"/>
    </location>
</feature>
<dbReference type="SUPFAM" id="SSF56219">
    <property type="entry name" value="DNase I-like"/>
    <property type="match status" value="1"/>
</dbReference>
<dbReference type="Gene3D" id="3.60.10.10">
    <property type="entry name" value="Endonuclease/exonuclease/phosphatase"/>
    <property type="match status" value="1"/>
</dbReference>
<dbReference type="InterPro" id="IPR005162">
    <property type="entry name" value="Retrotrans_gag_dom"/>
</dbReference>
<protein>
    <submittedName>
        <fullName evidence="4">Reverse transcriptase domain-containing protein</fullName>
    </submittedName>
</protein>
<gene>
    <name evidence="4" type="ORF">Tci_023338</name>
</gene>
<feature type="region of interest" description="Disordered" evidence="1">
    <location>
        <begin position="175"/>
        <end position="213"/>
    </location>
</feature>
<dbReference type="InterPro" id="IPR036691">
    <property type="entry name" value="Endo/exonu/phosph_ase_sf"/>
</dbReference>
<dbReference type="InterPro" id="IPR032567">
    <property type="entry name" value="RTL1-rel"/>
</dbReference>
<keyword evidence="4" id="KW-0548">Nucleotidyltransferase</keyword>
<dbReference type="EMBL" id="BKCJ010002855">
    <property type="protein sequence ID" value="GEU51360.1"/>
    <property type="molecule type" value="Genomic_DNA"/>
</dbReference>
<proteinExistence type="predicted"/>
<reference evidence="4" key="1">
    <citation type="journal article" date="2019" name="Sci. Rep.">
        <title>Draft genome of Tanacetum cinerariifolium, the natural source of mosquito coil.</title>
        <authorList>
            <person name="Yamashiro T."/>
            <person name="Shiraishi A."/>
            <person name="Satake H."/>
            <person name="Nakayama K."/>
        </authorList>
    </citation>
    <scope>NUCLEOTIDE SEQUENCE</scope>
</reference>
<dbReference type="Gene3D" id="3.30.70.270">
    <property type="match status" value="1"/>
</dbReference>
<dbReference type="Gene3D" id="3.10.10.10">
    <property type="entry name" value="HIV Type 1 Reverse Transcriptase, subunit A, domain 1"/>
    <property type="match status" value="1"/>
</dbReference>
<dbReference type="GO" id="GO:0003964">
    <property type="term" value="F:RNA-directed DNA polymerase activity"/>
    <property type="evidence" value="ECO:0007669"/>
    <property type="project" value="UniProtKB-KW"/>
</dbReference>